<dbReference type="PANTHER" id="PTHR46577">
    <property type="entry name" value="HTH-TYPE TRANSCRIPTIONAL REGULATORY PROTEIN GABR"/>
    <property type="match status" value="1"/>
</dbReference>
<evidence type="ECO:0000259" key="8">
    <source>
        <dbReference type="PROSITE" id="PS50949"/>
    </source>
</evidence>
<keyword evidence="3 9" id="KW-0808">Transferase</keyword>
<dbReference type="RefSeq" id="WP_301725102.1">
    <property type="nucleotide sequence ID" value="NZ_JAUJWV010000009.1"/>
</dbReference>
<dbReference type="SUPFAM" id="SSF53383">
    <property type="entry name" value="PLP-dependent transferases"/>
    <property type="match status" value="1"/>
</dbReference>
<dbReference type="Pfam" id="PF00155">
    <property type="entry name" value="Aminotran_1_2"/>
    <property type="match status" value="1"/>
</dbReference>
<dbReference type="GO" id="GO:0008483">
    <property type="term" value="F:transaminase activity"/>
    <property type="evidence" value="ECO:0007669"/>
    <property type="project" value="UniProtKB-KW"/>
</dbReference>
<keyword evidence="10" id="KW-1185">Reference proteome</keyword>
<dbReference type="SUPFAM" id="SSF46785">
    <property type="entry name" value="Winged helix' DNA-binding domain"/>
    <property type="match status" value="1"/>
</dbReference>
<keyword evidence="6" id="KW-0238">DNA-binding</keyword>
<dbReference type="PANTHER" id="PTHR46577:SF1">
    <property type="entry name" value="HTH-TYPE TRANSCRIPTIONAL REGULATORY PROTEIN GABR"/>
    <property type="match status" value="1"/>
</dbReference>
<dbReference type="Proteomes" id="UP001172055">
    <property type="component" value="Unassembled WGS sequence"/>
</dbReference>
<dbReference type="InterPro" id="IPR000524">
    <property type="entry name" value="Tscrpt_reg_HTH_GntR"/>
</dbReference>
<dbReference type="InterPro" id="IPR015424">
    <property type="entry name" value="PyrdxlP-dep_Trfase"/>
</dbReference>
<accession>A0ABT8N7J5</accession>
<evidence type="ECO:0000256" key="4">
    <source>
        <dbReference type="ARBA" id="ARBA00022898"/>
    </source>
</evidence>
<evidence type="ECO:0000256" key="5">
    <source>
        <dbReference type="ARBA" id="ARBA00023015"/>
    </source>
</evidence>
<keyword evidence="4" id="KW-0663">Pyridoxal phosphate</keyword>
<keyword evidence="5" id="KW-0805">Transcription regulation</keyword>
<comment type="similarity">
    <text evidence="2">In the C-terminal section; belongs to the class-I pyridoxal-phosphate-dependent aminotransferase family.</text>
</comment>
<evidence type="ECO:0000256" key="6">
    <source>
        <dbReference type="ARBA" id="ARBA00023125"/>
    </source>
</evidence>
<dbReference type="Pfam" id="PF00392">
    <property type="entry name" value="GntR"/>
    <property type="match status" value="1"/>
</dbReference>
<dbReference type="Gene3D" id="1.10.10.10">
    <property type="entry name" value="Winged helix-like DNA-binding domain superfamily/Winged helix DNA-binding domain"/>
    <property type="match status" value="1"/>
</dbReference>
<evidence type="ECO:0000256" key="2">
    <source>
        <dbReference type="ARBA" id="ARBA00005384"/>
    </source>
</evidence>
<dbReference type="InterPro" id="IPR015421">
    <property type="entry name" value="PyrdxlP-dep_Trfase_major"/>
</dbReference>
<dbReference type="Gene3D" id="3.40.640.10">
    <property type="entry name" value="Type I PLP-dependent aspartate aminotransferase-like (Major domain)"/>
    <property type="match status" value="1"/>
</dbReference>
<dbReference type="CDD" id="cd07377">
    <property type="entry name" value="WHTH_GntR"/>
    <property type="match status" value="1"/>
</dbReference>
<keyword evidence="7" id="KW-0804">Transcription</keyword>
<comment type="cofactor">
    <cofactor evidence="1">
        <name>pyridoxal 5'-phosphate</name>
        <dbReference type="ChEBI" id="CHEBI:597326"/>
    </cofactor>
</comment>
<dbReference type="CDD" id="cd00609">
    <property type="entry name" value="AAT_like"/>
    <property type="match status" value="1"/>
</dbReference>
<dbReference type="EMBL" id="JAUJWV010000009">
    <property type="protein sequence ID" value="MDN7243842.1"/>
    <property type="molecule type" value="Genomic_DNA"/>
</dbReference>
<dbReference type="InterPro" id="IPR051446">
    <property type="entry name" value="HTH_trans_reg/aminotransferase"/>
</dbReference>
<evidence type="ECO:0000256" key="7">
    <source>
        <dbReference type="ARBA" id="ARBA00023163"/>
    </source>
</evidence>
<reference evidence="9 10" key="1">
    <citation type="submission" date="2023-06" db="EMBL/GenBank/DDBJ databases">
        <title>Novel species in genus Planococcus.</title>
        <authorList>
            <person name="Ning S."/>
        </authorList>
    </citation>
    <scope>NUCLEOTIDE SEQUENCE [LARGE SCALE GENOMIC DNA]</scope>
    <source>
        <strain evidence="9 10">N028</strain>
    </source>
</reference>
<dbReference type="InterPro" id="IPR036388">
    <property type="entry name" value="WH-like_DNA-bd_sf"/>
</dbReference>
<dbReference type="PROSITE" id="PS50949">
    <property type="entry name" value="HTH_GNTR"/>
    <property type="match status" value="1"/>
</dbReference>
<dbReference type="SMART" id="SM00345">
    <property type="entry name" value="HTH_GNTR"/>
    <property type="match status" value="1"/>
</dbReference>
<dbReference type="InterPro" id="IPR036390">
    <property type="entry name" value="WH_DNA-bd_sf"/>
</dbReference>
<comment type="caution">
    <text evidence="9">The sequence shown here is derived from an EMBL/GenBank/DDBJ whole genome shotgun (WGS) entry which is preliminary data.</text>
</comment>
<name>A0ABT8N7J5_9BACL</name>
<proteinExistence type="inferred from homology"/>
<evidence type="ECO:0000256" key="3">
    <source>
        <dbReference type="ARBA" id="ARBA00022576"/>
    </source>
</evidence>
<feature type="domain" description="HTH gntR-type" evidence="8">
    <location>
        <begin position="14"/>
        <end position="82"/>
    </location>
</feature>
<sequence>MDMLMFQLQRNSTIPLYQQLYKEIKEAIISGTISVETKLPSKRKLADYLALSQTTVELAYSQLLAEGFIESRPRKGFYAQPIEELAYLEVLQDEPVIAEQVDYAFDFNPGKIDTPSFPFSTWRKIAKEVIDETNHEMLLSGHPQGDETLRQEIAHYLFQSRGVVCSAEQIVIGSGTEQLVPLLIRLLPKALVFGFENPGYPLTHNIFRHYDRKAVPIAVDQEGINLKDLEASQVDVAYVTPSHQFPTGSVLSATRRSQLLNWAGAGERYIIEDDYDSEFRYTSRPIPALQSMDMGGRVIYISTFSKSLMPSLRIAYMVLPKRLLPAYQQTFLHYSSSVPRLDQQMVARFMKDGHFARHLNRMRKLYQKKLEKLTSSLLLFAPVVKISGEQAGMHIVLTIDTTRTEKELIELAQQAGIRVFGLQSYNVQEQAVFPPQIILGFGGLSEGEIQQGVDHLMACWNIPIKKSSSSIKR</sequence>
<evidence type="ECO:0000313" key="10">
    <source>
        <dbReference type="Proteomes" id="UP001172055"/>
    </source>
</evidence>
<dbReference type="InterPro" id="IPR004839">
    <property type="entry name" value="Aminotransferase_I/II_large"/>
</dbReference>
<evidence type="ECO:0000256" key="1">
    <source>
        <dbReference type="ARBA" id="ARBA00001933"/>
    </source>
</evidence>
<evidence type="ECO:0000313" key="9">
    <source>
        <dbReference type="EMBL" id="MDN7243842.1"/>
    </source>
</evidence>
<gene>
    <name evidence="9" type="ORF">QWY14_18825</name>
</gene>
<protein>
    <submittedName>
        <fullName evidence="9">PLP-dependent aminotransferase family protein</fullName>
    </submittedName>
</protein>
<organism evidence="9 10">
    <name type="scientific">Planococcus shixiaomingii</name>
    <dbReference type="NCBI Taxonomy" id="3058393"/>
    <lineage>
        <taxon>Bacteria</taxon>
        <taxon>Bacillati</taxon>
        <taxon>Bacillota</taxon>
        <taxon>Bacilli</taxon>
        <taxon>Bacillales</taxon>
        <taxon>Caryophanaceae</taxon>
        <taxon>Planococcus</taxon>
    </lineage>
</organism>
<keyword evidence="3 9" id="KW-0032">Aminotransferase</keyword>